<evidence type="ECO:0000313" key="3">
    <source>
        <dbReference type="Proteomes" id="UP000028999"/>
    </source>
</evidence>
<dbReference type="EMBL" id="LK032812">
    <property type="protein sequence ID" value="CDY49151.1"/>
    <property type="molecule type" value="Genomic_DNA"/>
</dbReference>
<accession>A0A078IGK7</accession>
<dbReference type="Gramene" id="CDY49151">
    <property type="protein sequence ID" value="CDY49151"/>
    <property type="gene ID" value="GSBRNA2T00092401001"/>
</dbReference>
<protein>
    <submittedName>
        <fullName evidence="2">BnaC09g52140D protein</fullName>
    </submittedName>
</protein>
<dbReference type="AlphaFoldDB" id="A0A078IGK7"/>
<dbReference type="PaxDb" id="3708-A0A078IGK7"/>
<feature type="compositionally biased region" description="Pro residues" evidence="1">
    <location>
        <begin position="1"/>
        <end position="16"/>
    </location>
</feature>
<evidence type="ECO:0000313" key="2">
    <source>
        <dbReference type="EMBL" id="CDY49151.1"/>
    </source>
</evidence>
<keyword evidence="3" id="KW-1185">Reference proteome</keyword>
<dbReference type="Proteomes" id="UP000028999">
    <property type="component" value="Unassembled WGS sequence"/>
</dbReference>
<feature type="region of interest" description="Disordered" evidence="1">
    <location>
        <begin position="1"/>
        <end position="53"/>
    </location>
</feature>
<evidence type="ECO:0000256" key="1">
    <source>
        <dbReference type="SAM" id="MobiDB-lite"/>
    </source>
</evidence>
<proteinExistence type="predicted"/>
<gene>
    <name evidence="2" type="primary">BnaC09g52140D</name>
    <name evidence="2" type="ORF">GSBRNA2T00092401001</name>
</gene>
<reference evidence="2 3" key="1">
    <citation type="journal article" date="2014" name="Science">
        <title>Plant genetics. Early allopolyploid evolution in the post-Neolithic Brassica napus oilseed genome.</title>
        <authorList>
            <person name="Chalhoub B."/>
            <person name="Denoeud F."/>
            <person name="Liu S."/>
            <person name="Parkin I.A."/>
            <person name="Tang H."/>
            <person name="Wang X."/>
            <person name="Chiquet J."/>
            <person name="Belcram H."/>
            <person name="Tong C."/>
            <person name="Samans B."/>
            <person name="Correa M."/>
            <person name="Da Silva C."/>
            <person name="Just J."/>
            <person name="Falentin C."/>
            <person name="Koh C.S."/>
            <person name="Le Clainche I."/>
            <person name="Bernard M."/>
            <person name="Bento P."/>
            <person name="Noel B."/>
            <person name="Labadie K."/>
            <person name="Alberti A."/>
            <person name="Charles M."/>
            <person name="Arnaud D."/>
            <person name="Guo H."/>
            <person name="Daviaud C."/>
            <person name="Alamery S."/>
            <person name="Jabbari K."/>
            <person name="Zhao M."/>
            <person name="Edger P.P."/>
            <person name="Chelaifa H."/>
            <person name="Tack D."/>
            <person name="Lassalle G."/>
            <person name="Mestiri I."/>
            <person name="Schnel N."/>
            <person name="Le Paslier M.C."/>
            <person name="Fan G."/>
            <person name="Renault V."/>
            <person name="Bayer P.E."/>
            <person name="Golicz A.A."/>
            <person name="Manoli S."/>
            <person name="Lee T.H."/>
            <person name="Thi V.H."/>
            <person name="Chalabi S."/>
            <person name="Hu Q."/>
            <person name="Fan C."/>
            <person name="Tollenaere R."/>
            <person name="Lu Y."/>
            <person name="Battail C."/>
            <person name="Shen J."/>
            <person name="Sidebottom C.H."/>
            <person name="Wang X."/>
            <person name="Canaguier A."/>
            <person name="Chauveau A."/>
            <person name="Berard A."/>
            <person name="Deniot G."/>
            <person name="Guan M."/>
            <person name="Liu Z."/>
            <person name="Sun F."/>
            <person name="Lim Y.P."/>
            <person name="Lyons E."/>
            <person name="Town C.D."/>
            <person name="Bancroft I."/>
            <person name="Wang X."/>
            <person name="Meng J."/>
            <person name="Ma J."/>
            <person name="Pires J.C."/>
            <person name="King G.J."/>
            <person name="Brunel D."/>
            <person name="Delourme R."/>
            <person name="Renard M."/>
            <person name="Aury J.M."/>
            <person name="Adams K.L."/>
            <person name="Batley J."/>
            <person name="Snowdon R.J."/>
            <person name="Tost J."/>
            <person name="Edwards D."/>
            <person name="Zhou Y."/>
            <person name="Hua W."/>
            <person name="Sharpe A.G."/>
            <person name="Paterson A.H."/>
            <person name="Guan C."/>
            <person name="Wincker P."/>
        </authorList>
    </citation>
    <scope>NUCLEOTIDE SEQUENCE [LARGE SCALE GENOMIC DNA]</scope>
    <source>
        <strain evidence="3">cv. Darmor-bzh</strain>
    </source>
</reference>
<name>A0A078IGK7_BRANA</name>
<organism evidence="2 3">
    <name type="scientific">Brassica napus</name>
    <name type="common">Rape</name>
    <dbReference type="NCBI Taxonomy" id="3708"/>
    <lineage>
        <taxon>Eukaryota</taxon>
        <taxon>Viridiplantae</taxon>
        <taxon>Streptophyta</taxon>
        <taxon>Embryophyta</taxon>
        <taxon>Tracheophyta</taxon>
        <taxon>Spermatophyta</taxon>
        <taxon>Magnoliopsida</taxon>
        <taxon>eudicotyledons</taxon>
        <taxon>Gunneridae</taxon>
        <taxon>Pentapetalae</taxon>
        <taxon>rosids</taxon>
        <taxon>malvids</taxon>
        <taxon>Brassicales</taxon>
        <taxon>Brassicaceae</taxon>
        <taxon>Brassiceae</taxon>
        <taxon>Brassica</taxon>
    </lineage>
</organism>
<sequence>MEVFPLTPPRLPPHPRTGPRVWRIPQFPDRRGSLPSNRPWPTGSTAARCVRRL</sequence>